<dbReference type="Gene3D" id="3.40.190.120">
    <property type="entry name" value="Osmoprotection protein (prox), domain 2"/>
    <property type="match status" value="1"/>
</dbReference>
<gene>
    <name evidence="3" type="ordered locus">Dacet_2438</name>
</gene>
<sequence length="304" mass="32994" precursor="true">MFIIKRLLLAGLLTAFAAVTALADPVRVGSKIDTEGALLGNMILFVLGDAGVPVEDKTELGPTNIVRQAIITGQIDIYPEYTGNGAYLFKDADKAAYKNWEKGYADVKQLDYLHNKIVWLTPSPANNTWAIAVTGRFSEKNKINTLEDMADYVKGGGKVKIAVSEEFATRPDTLPAFQKAYGFKLSDNQLIILSGGNTAQTEQALAQGTSGVNFAMAYGTDGAIAALGLKILEDTKEVQPVYAPVPIVRESVLKQYPQIKERLSEVFQTLDMATLQRLNAQIAVNGVPAGKVAKSYLKNMDFIK</sequence>
<feature type="chain" id="PRO_5003058210" evidence="1">
    <location>
        <begin position="24"/>
        <end position="304"/>
    </location>
</feature>
<dbReference type="RefSeq" id="WP_013011700.1">
    <property type="nucleotide sequence ID" value="NC_013943.1"/>
</dbReference>
<evidence type="ECO:0000256" key="1">
    <source>
        <dbReference type="SAM" id="SignalP"/>
    </source>
</evidence>
<keyword evidence="4" id="KW-1185">Reference proteome</keyword>
<dbReference type="FunCoup" id="D4H3U7">
    <property type="interactions" value="113"/>
</dbReference>
<dbReference type="InParanoid" id="D4H3U7"/>
<evidence type="ECO:0000259" key="2">
    <source>
        <dbReference type="Pfam" id="PF04069"/>
    </source>
</evidence>
<dbReference type="Proteomes" id="UP000002012">
    <property type="component" value="Chromosome"/>
</dbReference>
<feature type="signal peptide" evidence="1">
    <location>
        <begin position="1"/>
        <end position="23"/>
    </location>
</feature>
<dbReference type="AlphaFoldDB" id="D4H3U7"/>
<dbReference type="GO" id="GO:0043190">
    <property type="term" value="C:ATP-binding cassette (ABC) transporter complex"/>
    <property type="evidence" value="ECO:0007669"/>
    <property type="project" value="InterPro"/>
</dbReference>
<keyword evidence="1" id="KW-0732">Signal</keyword>
<protein>
    <submittedName>
        <fullName evidence="3">Substrate-binding region of ABC-type glycine betaine transport system</fullName>
    </submittedName>
</protein>
<proteinExistence type="predicted"/>
<dbReference type="InterPro" id="IPR007210">
    <property type="entry name" value="ABC_Gly_betaine_transp_sub-bd"/>
</dbReference>
<dbReference type="Pfam" id="PF04069">
    <property type="entry name" value="OpuAC"/>
    <property type="match status" value="1"/>
</dbReference>
<evidence type="ECO:0000313" key="4">
    <source>
        <dbReference type="Proteomes" id="UP000002012"/>
    </source>
</evidence>
<dbReference type="CDD" id="cd13616">
    <property type="entry name" value="PBP2_OsmF"/>
    <property type="match status" value="1"/>
</dbReference>
<accession>D4H3U7</accession>
<feature type="domain" description="ABC-type glycine betaine transport system substrate-binding" evidence="2">
    <location>
        <begin position="24"/>
        <end position="299"/>
    </location>
</feature>
<dbReference type="SUPFAM" id="SSF53850">
    <property type="entry name" value="Periplasmic binding protein-like II"/>
    <property type="match status" value="1"/>
</dbReference>
<dbReference type="EMBL" id="CP001968">
    <property type="protein sequence ID" value="ADD69199.1"/>
    <property type="molecule type" value="Genomic_DNA"/>
</dbReference>
<dbReference type="HOGENOM" id="CLU_038355_1_1_0"/>
<evidence type="ECO:0000313" key="3">
    <source>
        <dbReference type="EMBL" id="ADD69199.1"/>
    </source>
</evidence>
<dbReference type="OrthoDB" id="9781705at2"/>
<dbReference type="STRING" id="522772.Dacet_2438"/>
<dbReference type="eggNOG" id="COG1732">
    <property type="taxonomic scope" value="Bacteria"/>
</dbReference>
<dbReference type="Gene3D" id="3.40.190.10">
    <property type="entry name" value="Periplasmic binding protein-like II"/>
    <property type="match status" value="1"/>
</dbReference>
<name>D4H3U7_DENA2</name>
<dbReference type="GO" id="GO:0022857">
    <property type="term" value="F:transmembrane transporter activity"/>
    <property type="evidence" value="ECO:0007669"/>
    <property type="project" value="InterPro"/>
</dbReference>
<dbReference type="KEGG" id="dap:Dacet_2438"/>
<dbReference type="PaxDb" id="522772-Dacet_2438"/>
<organism evidence="3 4">
    <name type="scientific">Denitrovibrio acetiphilus (strain DSM 12809 / NBRC 114555 / N2460)</name>
    <dbReference type="NCBI Taxonomy" id="522772"/>
    <lineage>
        <taxon>Bacteria</taxon>
        <taxon>Pseudomonadati</taxon>
        <taxon>Deferribacterota</taxon>
        <taxon>Deferribacteres</taxon>
        <taxon>Deferribacterales</taxon>
        <taxon>Geovibrionaceae</taxon>
        <taxon>Denitrovibrio</taxon>
    </lineage>
</organism>
<reference evidence="3 4" key="1">
    <citation type="journal article" date="2010" name="Stand. Genomic Sci.">
        <title>Complete genome sequence of Denitrovibrio acetiphilus type strain (N2460).</title>
        <authorList>
            <person name="Kiss H."/>
            <person name="Lang E."/>
            <person name="Lapidus A."/>
            <person name="Copeland A."/>
            <person name="Nolan M."/>
            <person name="Glavina Del Rio T."/>
            <person name="Chen F."/>
            <person name="Lucas S."/>
            <person name="Tice H."/>
            <person name="Cheng J.F."/>
            <person name="Han C."/>
            <person name="Goodwin L."/>
            <person name="Pitluck S."/>
            <person name="Liolios K."/>
            <person name="Pati A."/>
            <person name="Ivanova N."/>
            <person name="Mavromatis K."/>
            <person name="Chen A."/>
            <person name="Palaniappan K."/>
            <person name="Land M."/>
            <person name="Hauser L."/>
            <person name="Chang Y.J."/>
            <person name="Jeffries C.D."/>
            <person name="Detter J.C."/>
            <person name="Brettin T."/>
            <person name="Spring S."/>
            <person name="Rohde M."/>
            <person name="Goker M."/>
            <person name="Woyke T."/>
            <person name="Bristow J."/>
            <person name="Eisen J.A."/>
            <person name="Markowitz V."/>
            <person name="Hugenholtz P."/>
            <person name="Kyrpides N.C."/>
            <person name="Klenk H.P."/>
        </authorList>
    </citation>
    <scope>NUCLEOTIDE SEQUENCE [LARGE SCALE GENOMIC DNA]</scope>
    <source>
        <strain evidence="4">DSM 12809 / NBRC 114555 / N2460</strain>
    </source>
</reference>